<protein>
    <recommendedName>
        <fullName evidence="2">HTH tetR-type domain-containing protein</fullName>
    </recommendedName>
</protein>
<dbReference type="EMBL" id="UOEU01000200">
    <property type="protein sequence ID" value="VAW31324.1"/>
    <property type="molecule type" value="Genomic_DNA"/>
</dbReference>
<evidence type="ECO:0000313" key="3">
    <source>
        <dbReference type="EMBL" id="VAW31324.1"/>
    </source>
</evidence>
<reference evidence="3" key="1">
    <citation type="submission" date="2018-06" db="EMBL/GenBank/DDBJ databases">
        <authorList>
            <person name="Zhirakovskaya E."/>
        </authorList>
    </citation>
    <scope>NUCLEOTIDE SEQUENCE</scope>
</reference>
<sequence>MTEQKKIDRRVLRTRQSLFTALMALMMEKQYSDITVRDIADKANIGRATFYLHYKDKDDLLASNLEALFVGMAERIRPLLRQAIMSGQPLPSEIVFNEVQQNASLYKMILTGQGGTVVWQRLYQTIIDLYTEVIQALIVGGDSPIDVGILGHFVAGSMLSVLKWWLENDMPHSPAYMAASWKRMIQPSMMAVVMLDNDWYAQAEKGKSG</sequence>
<dbReference type="Gene3D" id="1.10.357.10">
    <property type="entry name" value="Tetracycline Repressor, domain 2"/>
    <property type="match status" value="1"/>
</dbReference>
<dbReference type="InterPro" id="IPR039532">
    <property type="entry name" value="TetR_C_Firmicutes"/>
</dbReference>
<proteinExistence type="predicted"/>
<name>A0A3B0VI20_9ZZZZ</name>
<dbReference type="InterPro" id="IPR001647">
    <property type="entry name" value="HTH_TetR"/>
</dbReference>
<dbReference type="Pfam" id="PF00440">
    <property type="entry name" value="TetR_N"/>
    <property type="match status" value="1"/>
</dbReference>
<dbReference type="SUPFAM" id="SSF46689">
    <property type="entry name" value="Homeodomain-like"/>
    <property type="match status" value="1"/>
</dbReference>
<dbReference type="PROSITE" id="PS50977">
    <property type="entry name" value="HTH_TETR_2"/>
    <property type="match status" value="1"/>
</dbReference>
<dbReference type="InterPro" id="IPR009057">
    <property type="entry name" value="Homeodomain-like_sf"/>
</dbReference>
<dbReference type="PRINTS" id="PR00455">
    <property type="entry name" value="HTHTETR"/>
</dbReference>
<feature type="domain" description="HTH tetR-type" evidence="2">
    <location>
        <begin position="12"/>
        <end position="72"/>
    </location>
</feature>
<dbReference type="GO" id="GO:0003677">
    <property type="term" value="F:DNA binding"/>
    <property type="evidence" value="ECO:0007669"/>
    <property type="project" value="UniProtKB-KW"/>
</dbReference>
<dbReference type="InterPro" id="IPR050624">
    <property type="entry name" value="HTH-type_Tx_Regulator"/>
</dbReference>
<dbReference type="PANTHER" id="PTHR43479">
    <property type="entry name" value="ACREF/ENVCD OPERON REPRESSOR-RELATED"/>
    <property type="match status" value="1"/>
</dbReference>
<evidence type="ECO:0000256" key="1">
    <source>
        <dbReference type="ARBA" id="ARBA00023125"/>
    </source>
</evidence>
<dbReference type="PANTHER" id="PTHR43479:SF7">
    <property type="entry name" value="TETR-FAMILY TRANSCRIPTIONAL REGULATOR"/>
    <property type="match status" value="1"/>
</dbReference>
<evidence type="ECO:0000259" key="2">
    <source>
        <dbReference type="PROSITE" id="PS50977"/>
    </source>
</evidence>
<dbReference type="Pfam" id="PF14278">
    <property type="entry name" value="TetR_C_8"/>
    <property type="match status" value="1"/>
</dbReference>
<organism evidence="3">
    <name type="scientific">hydrothermal vent metagenome</name>
    <dbReference type="NCBI Taxonomy" id="652676"/>
    <lineage>
        <taxon>unclassified sequences</taxon>
        <taxon>metagenomes</taxon>
        <taxon>ecological metagenomes</taxon>
    </lineage>
</organism>
<accession>A0A3B0VI20</accession>
<gene>
    <name evidence="3" type="ORF">MNBD_CHLOROFLEXI01-1315</name>
</gene>
<keyword evidence="1" id="KW-0238">DNA-binding</keyword>
<dbReference type="AlphaFoldDB" id="A0A3B0VI20"/>